<keyword evidence="1" id="KW-0597">Phosphoprotein</keyword>
<gene>
    <name evidence="5" type="ORF">D4764_21G0000920</name>
</gene>
<dbReference type="InterPro" id="IPR036867">
    <property type="entry name" value="R3H_dom_sf"/>
</dbReference>
<dbReference type="Pfam" id="PF01424">
    <property type="entry name" value="R3H"/>
    <property type="match status" value="1"/>
</dbReference>
<feature type="compositionally biased region" description="Basic and acidic residues" evidence="2">
    <location>
        <begin position="231"/>
        <end position="243"/>
    </location>
</feature>
<sequence length="767" mass="84416">MSPRRGCASVEDGGHRREHMRGSCERGCGEKEGRKVERYDTDCINRSPPPPHAAVHHCYYSIDSFHRWTSEGSGKRRRRSGGALSQPAVFGGGSSAGCTGRKSPRKEDETCGIFRRMNEAAAESADAPSTPCDATACDLIICPSPSPPPSFCKQKDECSNNNKKLEQQQPCNQAQPKKKVKAKGKLVRSMAVCEESSPFEEPQAAPGPDVSSSCNVNERTSCKEEEGDGSADPKKHPLSKESSLEYTDSTGIDLHQFMVDTLNSNPRDRMTLLKLEQDMIDFITSNSPFKKFPQMSSYHRMLVHRVAAYFGMEHNVDQTGKSVIINRTSSTRIPEQRFLDEVHKDKTEEITHWKSILKRDNSSDDQSRLHPLREKQSKSVEEREEEYKRARDRIFSQEPQDGAHAETRAEEYNPYAETQRRRQLFRGSRDSSGSSWTGSSRQSSTEVDCRYSNDPQPWSSTDSDSSYQWASPAPKPRQPATHSWDARAHRLPPTCPLPSSPAIADEPGSSYIMENGIPPGSILVNPHTGKPFLNPDGTPAVYNPPDTQQPIRSQAPQHGSSSQHQQQQQQQVVQYSSVSYTAPQMPVAPSQPYAPIEELSAQFAHVSCQPTGEATPVYPPSQGFIYAAPPPPPQPQSYCQPSPQVPLYYYSQYPTSAQHPCRPVSPSQHIHSQAVQPAAGYSPALGVQQPPSHAQAQTVLGTYSHMASHQCGLVQGGVSVSYPQNKGVNQIGGEGGYCCVVAPPSHHGSCHPPSCANLSGPAWNSQY</sequence>
<evidence type="ECO:0000256" key="1">
    <source>
        <dbReference type="ARBA" id="ARBA00022553"/>
    </source>
</evidence>
<dbReference type="Proteomes" id="UP000324091">
    <property type="component" value="Chromosome 21"/>
</dbReference>
<dbReference type="EMBL" id="RHFK02000014">
    <property type="protein sequence ID" value="TWW65192.1"/>
    <property type="molecule type" value="Genomic_DNA"/>
</dbReference>
<feature type="compositionally biased region" description="Basic and acidic residues" evidence="2">
    <location>
        <begin position="359"/>
        <end position="411"/>
    </location>
</feature>
<dbReference type="InterPro" id="IPR024771">
    <property type="entry name" value="SUZ"/>
</dbReference>
<dbReference type="Pfam" id="PF12752">
    <property type="entry name" value="SUZ"/>
    <property type="match status" value="1"/>
</dbReference>
<dbReference type="PANTHER" id="PTHR15672:SF12">
    <property type="entry name" value="R3H DOMAIN-CONTAINING PROTEIN 1"/>
    <property type="match status" value="1"/>
</dbReference>
<feature type="region of interest" description="Disordered" evidence="2">
    <location>
        <begin position="359"/>
        <end position="508"/>
    </location>
</feature>
<feature type="compositionally biased region" description="Polar residues" evidence="2">
    <location>
        <begin position="453"/>
        <end position="469"/>
    </location>
</feature>
<organism evidence="5 6">
    <name type="scientific">Takifugu flavidus</name>
    <name type="common">sansaifugu</name>
    <dbReference type="NCBI Taxonomy" id="433684"/>
    <lineage>
        <taxon>Eukaryota</taxon>
        <taxon>Metazoa</taxon>
        <taxon>Chordata</taxon>
        <taxon>Craniata</taxon>
        <taxon>Vertebrata</taxon>
        <taxon>Euteleostomi</taxon>
        <taxon>Actinopterygii</taxon>
        <taxon>Neopterygii</taxon>
        <taxon>Teleostei</taxon>
        <taxon>Neoteleostei</taxon>
        <taxon>Acanthomorphata</taxon>
        <taxon>Eupercaria</taxon>
        <taxon>Tetraodontiformes</taxon>
        <taxon>Tetradontoidea</taxon>
        <taxon>Tetraodontidae</taxon>
        <taxon>Takifugu</taxon>
    </lineage>
</organism>
<dbReference type="SMART" id="SM00393">
    <property type="entry name" value="R3H"/>
    <property type="match status" value="1"/>
</dbReference>
<dbReference type="GO" id="GO:0003676">
    <property type="term" value="F:nucleic acid binding"/>
    <property type="evidence" value="ECO:0007669"/>
    <property type="project" value="UniProtKB-UniRule"/>
</dbReference>
<dbReference type="PROSITE" id="PS51061">
    <property type="entry name" value="R3H"/>
    <property type="match status" value="1"/>
</dbReference>
<dbReference type="PROSITE" id="PS51673">
    <property type="entry name" value="SUZ"/>
    <property type="match status" value="1"/>
</dbReference>
<protein>
    <submittedName>
        <fullName evidence="5">cAMP-regulated phosphoprotein 21</fullName>
    </submittedName>
</protein>
<feature type="compositionally biased region" description="Low complexity" evidence="2">
    <location>
        <begin position="553"/>
        <end position="575"/>
    </location>
</feature>
<comment type="caution">
    <text evidence="5">The sequence shown here is derived from an EMBL/GenBank/DDBJ whole genome shotgun (WGS) entry which is preliminary data.</text>
</comment>
<dbReference type="SUPFAM" id="SSF82708">
    <property type="entry name" value="R3H domain"/>
    <property type="match status" value="1"/>
</dbReference>
<evidence type="ECO:0000259" key="4">
    <source>
        <dbReference type="PROSITE" id="PS51673"/>
    </source>
</evidence>
<feature type="region of interest" description="Disordered" evidence="2">
    <location>
        <begin position="69"/>
        <end position="107"/>
    </location>
</feature>
<dbReference type="Gene3D" id="3.30.1370.50">
    <property type="entry name" value="R3H-like domain"/>
    <property type="match status" value="1"/>
</dbReference>
<dbReference type="CDD" id="cd02642">
    <property type="entry name" value="R3H_encore_like"/>
    <property type="match status" value="1"/>
</dbReference>
<dbReference type="PANTHER" id="PTHR15672">
    <property type="entry name" value="CAMP-REGULATED PHOSPHOPROTEIN 21 RELATED R3H DOMAIN CONTAINING PROTEIN"/>
    <property type="match status" value="1"/>
</dbReference>
<feature type="compositionally biased region" description="Basic and acidic residues" evidence="2">
    <location>
        <begin position="12"/>
        <end position="33"/>
    </location>
</feature>
<feature type="region of interest" description="Disordered" evidence="2">
    <location>
        <begin position="522"/>
        <end position="575"/>
    </location>
</feature>
<dbReference type="FunFam" id="3.30.1370.50:FF:000001">
    <property type="entry name" value="R3H domain-containing protein 2 isoform 1"/>
    <property type="match status" value="1"/>
</dbReference>
<feature type="domain" description="SUZ" evidence="4">
    <location>
        <begin position="332"/>
        <end position="399"/>
    </location>
</feature>
<feature type="compositionally biased region" description="Low complexity" evidence="2">
    <location>
        <begin position="430"/>
        <end position="444"/>
    </location>
</feature>
<dbReference type="AlphaFoldDB" id="A0A5C6NCI1"/>
<evidence type="ECO:0000313" key="6">
    <source>
        <dbReference type="Proteomes" id="UP000324091"/>
    </source>
</evidence>
<dbReference type="InterPro" id="IPR001374">
    <property type="entry name" value="R3H_dom"/>
</dbReference>
<keyword evidence="6" id="KW-1185">Reference proteome</keyword>
<feature type="compositionally biased region" description="Polar residues" evidence="2">
    <location>
        <begin position="210"/>
        <end position="219"/>
    </location>
</feature>
<evidence type="ECO:0000259" key="3">
    <source>
        <dbReference type="PROSITE" id="PS51061"/>
    </source>
</evidence>
<feature type="region of interest" description="Disordered" evidence="2">
    <location>
        <begin position="1"/>
        <end position="33"/>
    </location>
</feature>
<proteinExistence type="predicted"/>
<reference evidence="5 6" key="1">
    <citation type="submission" date="2019-04" db="EMBL/GenBank/DDBJ databases">
        <title>Chromosome genome assembly for Takifugu flavidus.</title>
        <authorList>
            <person name="Xiao S."/>
        </authorList>
    </citation>
    <scope>NUCLEOTIDE SEQUENCE [LARGE SCALE GENOMIC DNA]</scope>
    <source>
        <strain evidence="5">HTHZ2018</strain>
        <tissue evidence="5">Muscle</tissue>
    </source>
</reference>
<dbReference type="InterPro" id="IPR051937">
    <property type="entry name" value="R3H_domain_containing"/>
</dbReference>
<evidence type="ECO:0000313" key="5">
    <source>
        <dbReference type="EMBL" id="TWW65192.1"/>
    </source>
</evidence>
<feature type="region of interest" description="Disordered" evidence="2">
    <location>
        <begin position="195"/>
        <end position="244"/>
    </location>
</feature>
<name>A0A5C6NCI1_9TELE</name>
<evidence type="ECO:0000256" key="2">
    <source>
        <dbReference type="SAM" id="MobiDB-lite"/>
    </source>
</evidence>
<accession>A0A5C6NCI1</accession>
<feature type="domain" description="R3H" evidence="3">
    <location>
        <begin position="269"/>
        <end position="331"/>
    </location>
</feature>